<feature type="region of interest" description="Disordered" evidence="3">
    <location>
        <begin position="75"/>
        <end position="95"/>
    </location>
</feature>
<dbReference type="Proteomes" id="UP000254425">
    <property type="component" value="Chromosome"/>
</dbReference>
<dbReference type="GO" id="GO:0005524">
    <property type="term" value="F:ATP binding"/>
    <property type="evidence" value="ECO:0007669"/>
    <property type="project" value="UniProtKB-KW"/>
</dbReference>
<gene>
    <name evidence="4" type="ORF">DVA86_09630</name>
</gene>
<evidence type="ECO:0000256" key="3">
    <source>
        <dbReference type="SAM" id="MobiDB-lite"/>
    </source>
</evidence>
<accession>A0A345XMK3</accession>
<keyword evidence="2" id="KW-0067">ATP-binding</keyword>
<organism evidence="4 5">
    <name type="scientific">Streptomyces armeniacus</name>
    <dbReference type="NCBI Taxonomy" id="83291"/>
    <lineage>
        <taxon>Bacteria</taxon>
        <taxon>Bacillati</taxon>
        <taxon>Actinomycetota</taxon>
        <taxon>Actinomycetes</taxon>
        <taxon>Kitasatosporales</taxon>
        <taxon>Streptomycetaceae</taxon>
        <taxon>Streptomyces</taxon>
    </lineage>
</organism>
<dbReference type="InterPro" id="IPR027417">
    <property type="entry name" value="P-loop_NTPase"/>
</dbReference>
<dbReference type="KEGG" id="sarm:DVA86_09630"/>
<keyword evidence="1" id="KW-0547">Nucleotide-binding</keyword>
<name>A0A345XMK3_9ACTN</name>
<dbReference type="SUPFAM" id="SSF52540">
    <property type="entry name" value="P-loop containing nucleoside triphosphate hydrolases"/>
    <property type="match status" value="1"/>
</dbReference>
<dbReference type="EMBL" id="CP031320">
    <property type="protein sequence ID" value="AXK32869.1"/>
    <property type="molecule type" value="Genomic_DNA"/>
</dbReference>
<dbReference type="GO" id="GO:0005737">
    <property type="term" value="C:cytoplasm"/>
    <property type="evidence" value="ECO:0007669"/>
    <property type="project" value="TreeGrafter"/>
</dbReference>
<dbReference type="Pfam" id="PF03969">
    <property type="entry name" value="AFG1_ATPase"/>
    <property type="match status" value="2"/>
</dbReference>
<dbReference type="PANTHER" id="PTHR12169">
    <property type="entry name" value="ATPASE N2B"/>
    <property type="match status" value="1"/>
</dbReference>
<protein>
    <submittedName>
        <fullName evidence="4">Cell division protein ZapE</fullName>
    </submittedName>
</protein>
<keyword evidence="4" id="KW-0131">Cell cycle</keyword>
<keyword evidence="4" id="KW-0132">Cell division</keyword>
<dbReference type="Gene3D" id="3.40.50.300">
    <property type="entry name" value="P-loop containing nucleotide triphosphate hydrolases"/>
    <property type="match status" value="1"/>
</dbReference>
<sequence length="380" mass="39560">MKDVSTTASRTADSAAAAPLSLCTRRPKVPAERLVGAMVPPPRFDSVRFETYVPDPGQPSQSEAVRVLSGFAAGLGPGGTGGPGGPGGNAPDGGLKRWFRRGGRGARRAPGVGGSRGVYLDGGYGVGKTHLLASLWHAAPAPAERKAFGTFVELTHLVGALGFQQAVRTLSGHALLCIDEFELDDPGDTVLVSSLLGKLVDAGVALAATSNTLPGKLGEGRFAAADFLREIQGLSAHFRALRIDGEDYRHRGLPEAPPPADDARVTRAAYGTPGAALDDFPALLAHLATVHPSRYGALCDGLAAVCLTDVRPVPDQATALRLVVLADRLYDREVPVLASGVPFDALFGEEMLAGGYRKKYFRAISRLTALARDGAKLGAA</sequence>
<feature type="region of interest" description="Disordered" evidence="3">
    <location>
        <begin position="1"/>
        <end position="20"/>
    </location>
</feature>
<dbReference type="GO" id="GO:0016887">
    <property type="term" value="F:ATP hydrolysis activity"/>
    <property type="evidence" value="ECO:0007669"/>
    <property type="project" value="InterPro"/>
</dbReference>
<dbReference type="AlphaFoldDB" id="A0A345XMK3"/>
<evidence type="ECO:0000313" key="4">
    <source>
        <dbReference type="EMBL" id="AXK32869.1"/>
    </source>
</evidence>
<dbReference type="InterPro" id="IPR005654">
    <property type="entry name" value="ATPase_AFG1-like"/>
</dbReference>
<dbReference type="NCBIfam" id="NF040713">
    <property type="entry name" value="ZapE"/>
    <property type="match status" value="1"/>
</dbReference>
<evidence type="ECO:0000313" key="5">
    <source>
        <dbReference type="Proteomes" id="UP000254425"/>
    </source>
</evidence>
<reference evidence="4 5" key="1">
    <citation type="submission" date="2018-07" db="EMBL/GenBank/DDBJ databases">
        <title>Draft genome of the type strain Streptomyces armeniacus ATCC 15676.</title>
        <authorList>
            <person name="Labana P."/>
            <person name="Gosse J.T."/>
            <person name="Boddy C.N."/>
        </authorList>
    </citation>
    <scope>NUCLEOTIDE SEQUENCE [LARGE SCALE GENOMIC DNA]</scope>
    <source>
        <strain evidence="4 5">ATCC 15676</strain>
    </source>
</reference>
<feature type="compositionally biased region" description="Low complexity" evidence="3">
    <location>
        <begin position="1"/>
        <end position="18"/>
    </location>
</feature>
<evidence type="ECO:0000256" key="1">
    <source>
        <dbReference type="ARBA" id="ARBA00022741"/>
    </source>
</evidence>
<dbReference type="GO" id="GO:0051301">
    <property type="term" value="P:cell division"/>
    <property type="evidence" value="ECO:0007669"/>
    <property type="project" value="UniProtKB-KW"/>
</dbReference>
<keyword evidence="5" id="KW-1185">Reference proteome</keyword>
<evidence type="ECO:0000256" key="2">
    <source>
        <dbReference type="ARBA" id="ARBA00022840"/>
    </source>
</evidence>
<proteinExistence type="predicted"/>
<dbReference type="PANTHER" id="PTHR12169:SF6">
    <property type="entry name" value="AFG1-LIKE ATPASE"/>
    <property type="match status" value="1"/>
</dbReference>
<feature type="compositionally biased region" description="Gly residues" evidence="3">
    <location>
        <begin position="75"/>
        <end position="91"/>
    </location>
</feature>